<dbReference type="SMART" id="SM00944">
    <property type="entry name" value="Pro-kuma_activ"/>
    <property type="match status" value="1"/>
</dbReference>
<keyword evidence="5" id="KW-0720">Serine protease</keyword>
<evidence type="ECO:0000256" key="5">
    <source>
        <dbReference type="ARBA" id="ARBA00022825"/>
    </source>
</evidence>
<dbReference type="SUPFAM" id="SSF54897">
    <property type="entry name" value="Protease propeptides/inhibitors"/>
    <property type="match status" value="1"/>
</dbReference>
<dbReference type="GO" id="GO:0008240">
    <property type="term" value="F:tripeptidyl-peptidase activity"/>
    <property type="evidence" value="ECO:0007669"/>
    <property type="project" value="TreeGrafter"/>
</dbReference>
<dbReference type="SUPFAM" id="SSF52743">
    <property type="entry name" value="Subtilisin-like"/>
    <property type="match status" value="1"/>
</dbReference>
<name>A0A9X1VAE7_9BACL</name>
<dbReference type="GO" id="GO:0006508">
    <property type="term" value="P:proteolysis"/>
    <property type="evidence" value="ECO:0007669"/>
    <property type="project" value="UniProtKB-KW"/>
</dbReference>
<dbReference type="GO" id="GO:0046872">
    <property type="term" value="F:metal ion binding"/>
    <property type="evidence" value="ECO:0007669"/>
    <property type="project" value="UniProtKB-KW"/>
</dbReference>
<dbReference type="InterPro" id="IPR015366">
    <property type="entry name" value="S53_propep"/>
</dbReference>
<keyword evidence="6" id="KW-0106">Calcium</keyword>
<evidence type="ECO:0000256" key="3">
    <source>
        <dbReference type="ARBA" id="ARBA00022723"/>
    </source>
</evidence>
<dbReference type="Gene3D" id="3.40.50.200">
    <property type="entry name" value="Peptidase S8/S53 domain"/>
    <property type="match status" value="1"/>
</dbReference>
<dbReference type="InterPro" id="IPR036852">
    <property type="entry name" value="Peptidase_S8/S53_dom_sf"/>
</dbReference>
<evidence type="ECO:0000256" key="7">
    <source>
        <dbReference type="ARBA" id="ARBA00023145"/>
    </source>
</evidence>
<dbReference type="Proteomes" id="UP001139263">
    <property type="component" value="Unassembled WGS sequence"/>
</dbReference>
<dbReference type="CDD" id="cd04056">
    <property type="entry name" value="Peptidases_S53"/>
    <property type="match status" value="1"/>
</dbReference>
<accession>A0A9X1VAE7</accession>
<dbReference type="Pfam" id="PF09286">
    <property type="entry name" value="Pro-kuma_activ"/>
    <property type="match status" value="1"/>
</dbReference>
<comment type="caution">
    <text evidence="9">The sequence shown here is derived from an EMBL/GenBank/DDBJ whole genome shotgun (WGS) entry which is preliminary data.</text>
</comment>
<dbReference type="EMBL" id="JALBUF010000013">
    <property type="protein sequence ID" value="MCI0184368.1"/>
    <property type="molecule type" value="Genomic_DNA"/>
</dbReference>
<keyword evidence="4" id="KW-0378">Hydrolase</keyword>
<evidence type="ECO:0000256" key="1">
    <source>
        <dbReference type="ARBA" id="ARBA00001913"/>
    </source>
</evidence>
<reference evidence="9" key="1">
    <citation type="submission" date="2022-03" db="EMBL/GenBank/DDBJ databases">
        <title>Draft Genome Sequence of Firmicute Strain S0AB, a Heterotrophic Iron/Sulfur-Oxidizing Extreme Acidophile.</title>
        <authorList>
            <person name="Vergara E."/>
            <person name="Pakostova E."/>
            <person name="Johnson D.B."/>
            <person name="Holmes D.S."/>
        </authorList>
    </citation>
    <scope>NUCLEOTIDE SEQUENCE</scope>
    <source>
        <strain evidence="9">S0AB</strain>
    </source>
</reference>
<dbReference type="CDD" id="cd11377">
    <property type="entry name" value="Pro-peptidase_S53"/>
    <property type="match status" value="1"/>
</dbReference>
<proteinExistence type="predicted"/>
<comment type="cofactor">
    <cofactor evidence="1">
        <name>Ca(2+)</name>
        <dbReference type="ChEBI" id="CHEBI:29108"/>
    </cofactor>
</comment>
<dbReference type="GO" id="GO:0004252">
    <property type="term" value="F:serine-type endopeptidase activity"/>
    <property type="evidence" value="ECO:0007669"/>
    <property type="project" value="InterPro"/>
</dbReference>
<dbReference type="InterPro" id="IPR050819">
    <property type="entry name" value="Tripeptidyl-peptidase_I"/>
</dbReference>
<evidence type="ECO:0000259" key="8">
    <source>
        <dbReference type="PROSITE" id="PS51695"/>
    </source>
</evidence>
<dbReference type="PANTHER" id="PTHR14218">
    <property type="entry name" value="PROTEASE S8 TRIPEPTIDYL PEPTIDASE I CLN2"/>
    <property type="match status" value="1"/>
</dbReference>
<protein>
    <recommendedName>
        <fullName evidence="8">Peptidase S53 domain-containing protein</fullName>
    </recommendedName>
</protein>
<gene>
    <name evidence="9" type="ORF">MM817_02665</name>
</gene>
<dbReference type="AlphaFoldDB" id="A0A9X1VAE7"/>
<keyword evidence="10" id="KW-1185">Reference proteome</keyword>
<feature type="domain" description="Peptidase S53" evidence="8">
    <location>
        <begin position="333"/>
        <end position="699"/>
    </location>
</feature>
<keyword evidence="2" id="KW-0645">Protease</keyword>
<keyword evidence="3" id="KW-0479">Metal-binding</keyword>
<dbReference type="PROSITE" id="PS51695">
    <property type="entry name" value="SEDOLISIN"/>
    <property type="match status" value="1"/>
</dbReference>
<evidence type="ECO:0000256" key="2">
    <source>
        <dbReference type="ARBA" id="ARBA00022670"/>
    </source>
</evidence>
<organism evidence="9 10">
    <name type="scientific">Sulfoacidibacillus ferrooxidans</name>
    <dbReference type="NCBI Taxonomy" id="2005001"/>
    <lineage>
        <taxon>Bacteria</taxon>
        <taxon>Bacillati</taxon>
        <taxon>Bacillota</taxon>
        <taxon>Bacilli</taxon>
        <taxon>Bacillales</taxon>
        <taxon>Alicyclobacillaceae</taxon>
        <taxon>Sulfoacidibacillus</taxon>
    </lineage>
</organism>
<evidence type="ECO:0000256" key="4">
    <source>
        <dbReference type="ARBA" id="ARBA00022801"/>
    </source>
</evidence>
<evidence type="ECO:0000313" key="10">
    <source>
        <dbReference type="Proteomes" id="UP001139263"/>
    </source>
</evidence>
<dbReference type="InterPro" id="IPR030400">
    <property type="entry name" value="Sedolisin_dom"/>
</dbReference>
<sequence length="699" mass="72612">MYAQTLLLPHADVTVPMNVLNSSSNLGAVNPSQTYTFGIVLPSKNTSGLASFVQAVSQKGNAQYHQFLTKSQLQTQFGPDQNTLAQIQQNLTAAGFKTDISGQILNVTGTVGHINSLFDTQLTTYSNGKNGRFISPNSAITIPTWLQTAVGITGMVRSIPRPQVVTSKLCMQYASPSKMGPTPPGATASATSGPFHVTVQRITNGSRAPGEAVRYLVTATLHGKPDTNFLFATGLSGPYVGAGSFIMQYNNPASGQMVTDFTFSQQQNVSMALTVTDGTYTATVQLPTASFVGPATATTSVASLFGGGSGDIVAPWNPASNSVNTVFNAQKTVATEQSYVSQGKRPSIGVFTAGGIGDQGILNSSSFSIPESDEAQFASQFGLTPENFKVDYIGPDSEVDSSYGGIEGEMSLDLQMMETSAPGANIHIYSAGDFNEALNAVIADDDVSVFSISYGEGDLDLNSYYDPGYEASWDLLAQQANAEGITIVASAGDDGGYSGAQDINYGAPQSLAYSAQTSFPASSSYVTAIGGTEDSVTPNGTLSQAALWGGNLGQEIPKTTLLDFLSQQNMMGAGGISSVEPAPAYQKALNPGLTGRMVPDLSLPASVVTPGYFSYFDGSPSLSGGTSAGAPLFSGWVADLSLAYNKGLGNINPILYAASSIPGVYSKVAFGNNGAYSVNGTDNPVTGLGQPNTDKFLLN</sequence>
<evidence type="ECO:0000313" key="9">
    <source>
        <dbReference type="EMBL" id="MCI0184368.1"/>
    </source>
</evidence>
<evidence type="ECO:0000256" key="6">
    <source>
        <dbReference type="ARBA" id="ARBA00022837"/>
    </source>
</evidence>
<dbReference type="PANTHER" id="PTHR14218:SF15">
    <property type="entry name" value="TRIPEPTIDYL-PEPTIDASE 1"/>
    <property type="match status" value="1"/>
</dbReference>
<keyword evidence="7" id="KW-0865">Zymogen</keyword>